<dbReference type="InterPro" id="IPR019734">
    <property type="entry name" value="TPR_rpt"/>
</dbReference>
<name>A0ABN1MIQ2_9FLAO</name>
<protein>
    <recommendedName>
        <fullName evidence="4">Protein involved in gliding motility SprE</fullName>
    </recommendedName>
</protein>
<comment type="caution">
    <text evidence="2">The sequence shown here is derived from an EMBL/GenBank/DDBJ whole genome shotgun (WGS) entry which is preliminary data.</text>
</comment>
<dbReference type="Gene3D" id="1.25.40.10">
    <property type="entry name" value="Tetratricopeptide repeat domain"/>
    <property type="match status" value="3"/>
</dbReference>
<reference evidence="2 3" key="1">
    <citation type="journal article" date="2019" name="Int. J. Syst. Evol. Microbiol.">
        <title>The Global Catalogue of Microorganisms (GCM) 10K type strain sequencing project: providing services to taxonomists for standard genome sequencing and annotation.</title>
        <authorList>
            <consortium name="The Broad Institute Genomics Platform"/>
            <consortium name="The Broad Institute Genome Sequencing Center for Infectious Disease"/>
            <person name="Wu L."/>
            <person name="Ma J."/>
        </authorList>
    </citation>
    <scope>NUCLEOTIDE SEQUENCE [LARGE SCALE GENOMIC DNA]</scope>
    <source>
        <strain evidence="2 3">JCM 16082</strain>
    </source>
</reference>
<dbReference type="SMART" id="SM00028">
    <property type="entry name" value="TPR"/>
    <property type="match status" value="4"/>
</dbReference>
<evidence type="ECO:0000256" key="1">
    <source>
        <dbReference type="PROSITE-ProRule" id="PRU00339"/>
    </source>
</evidence>
<dbReference type="Proteomes" id="UP001500507">
    <property type="component" value="Unassembled WGS sequence"/>
</dbReference>
<keyword evidence="3" id="KW-1185">Reference proteome</keyword>
<accession>A0ABN1MIQ2</accession>
<dbReference type="PROSITE" id="PS50005">
    <property type="entry name" value="TPR"/>
    <property type="match status" value="1"/>
</dbReference>
<dbReference type="EMBL" id="BAAAFG010000015">
    <property type="protein sequence ID" value="GAA0872784.1"/>
    <property type="molecule type" value="Genomic_DNA"/>
</dbReference>
<proteinExistence type="predicted"/>
<dbReference type="InterPro" id="IPR011990">
    <property type="entry name" value="TPR-like_helical_dom_sf"/>
</dbReference>
<dbReference type="Pfam" id="PF13181">
    <property type="entry name" value="TPR_8"/>
    <property type="match status" value="1"/>
</dbReference>
<dbReference type="RefSeq" id="WP_343766709.1">
    <property type="nucleotide sequence ID" value="NZ_BAAAFG010000015.1"/>
</dbReference>
<feature type="repeat" description="TPR" evidence="1">
    <location>
        <begin position="162"/>
        <end position="195"/>
    </location>
</feature>
<organism evidence="2 3">
    <name type="scientific">Gangjinia marincola</name>
    <dbReference type="NCBI Taxonomy" id="578463"/>
    <lineage>
        <taxon>Bacteria</taxon>
        <taxon>Pseudomonadati</taxon>
        <taxon>Bacteroidota</taxon>
        <taxon>Flavobacteriia</taxon>
        <taxon>Flavobacteriales</taxon>
        <taxon>Flavobacteriaceae</taxon>
        <taxon>Gangjinia</taxon>
    </lineage>
</organism>
<dbReference type="SUPFAM" id="SSF48452">
    <property type="entry name" value="TPR-like"/>
    <property type="match status" value="1"/>
</dbReference>
<evidence type="ECO:0000313" key="2">
    <source>
        <dbReference type="EMBL" id="GAA0872784.1"/>
    </source>
</evidence>
<sequence length="830" mass="96074">MGTYYNILYNGNLALEQAKQQLQQSYQDNYWEILPVERMEIKDDIALPGSSTSASGFDIAEEKATKAIQKHGMIIKGREANYQMDEAFLLLAKSRYYDQRFIPALDALNYILNRYPTSDKVNHVRLWKQKINIRLDYNETAIERLTKMIEQEDDDLDQEVKADAYAMIAQAYINLENKDSALVSLKRAIPLLKDYEKKGRLLYIKGQLYDRLAKIDSANMAFDEVIALNRKTPRIYQANAYFEKAENFDTTKEDIIAFKELLIELEEDRENRPYLDKIYVEFAEFYKKQDSVNLATTFYNKSLRTNSPDNFLNARSYLTLGDFSFDEAKYPVAGAYYDSTLTKLNENTKLFRRIKRKRENLDDVILYEGIAKEKDSILSLLAMSKEDQRLFFEDYIERLKQAELARLEAEKQEAIAKNLYSKVKNTAGANRGFTGLPGDKTQFYFYNQTVAAYGKQQFFAIWGDIELKDDWRYTSTISVGLSSTAKDIDKSSAVAKNNPLYDPENYISQLPTDQNIIDSIKIDRDFAYYQLGTIYKEKFEEFELSEDKFTALLSNEPEDRLIIPSKYNLYKIYLAQNRLAKAEEIKQNIIQNHPDSRYAAILKNPDGYNQEINSPEAIYTDLYRLFDKQEFEKVIASAEKYITQFSGDPIVPKFELLKATAAGKLYGFNTYKSGINYVALNYPQSPEGKKANELYKENIPVLENSAFVSDTDQRKFHVVYPYDYKNIDQAMDLSQTLALAIEDLNYGDMSVTLDRYNPDEIFVVVHGLNTSLGAQGFAELLAERRDYKIKRPFFVISSANYKIVEIHKNVDIYKSKKGRGEFLVEEKSKP</sequence>
<gene>
    <name evidence="2" type="ORF">GCM10009117_19310</name>
</gene>
<evidence type="ECO:0008006" key="4">
    <source>
        <dbReference type="Google" id="ProtNLM"/>
    </source>
</evidence>
<evidence type="ECO:0000313" key="3">
    <source>
        <dbReference type="Proteomes" id="UP001500507"/>
    </source>
</evidence>
<keyword evidence="1" id="KW-0802">TPR repeat</keyword>